<evidence type="ECO:0000313" key="3">
    <source>
        <dbReference type="Proteomes" id="UP000038010"/>
    </source>
</evidence>
<feature type="region of interest" description="Disordered" evidence="1">
    <location>
        <begin position="511"/>
        <end position="530"/>
    </location>
</feature>
<dbReference type="STRING" id="1664694.A0A0N1P132"/>
<name>A0A0N1P132_9EURO</name>
<evidence type="ECO:0000313" key="2">
    <source>
        <dbReference type="EMBL" id="KPI39986.1"/>
    </source>
</evidence>
<reference evidence="2 3" key="1">
    <citation type="submission" date="2015-06" db="EMBL/GenBank/DDBJ databases">
        <title>Draft genome of the ant-associated black yeast Phialophora attae CBS 131958.</title>
        <authorList>
            <person name="Moreno L.F."/>
            <person name="Stielow B.J."/>
            <person name="de Hoog S."/>
            <person name="Vicente V.A."/>
            <person name="Weiss V.A."/>
            <person name="de Vries M."/>
            <person name="Cruz L.M."/>
            <person name="Souza E.M."/>
        </authorList>
    </citation>
    <scope>NUCLEOTIDE SEQUENCE [LARGE SCALE GENOMIC DNA]</scope>
    <source>
        <strain evidence="2 3">CBS 131958</strain>
    </source>
</reference>
<dbReference type="InterPro" id="IPR004354">
    <property type="entry name" value="Meiotic_Rec114"/>
</dbReference>
<feature type="region of interest" description="Disordered" evidence="1">
    <location>
        <begin position="478"/>
        <end position="503"/>
    </location>
</feature>
<accession>A0A0N1P132</accession>
<dbReference type="AlphaFoldDB" id="A0A0N1P132"/>
<keyword evidence="3" id="KW-1185">Reference proteome</keyword>
<gene>
    <name evidence="2" type="ORF">AB675_11442</name>
</gene>
<dbReference type="OrthoDB" id="5360255at2759"/>
<organism evidence="2 3">
    <name type="scientific">Cyphellophora attinorum</name>
    <dbReference type="NCBI Taxonomy" id="1664694"/>
    <lineage>
        <taxon>Eukaryota</taxon>
        <taxon>Fungi</taxon>
        <taxon>Dikarya</taxon>
        <taxon>Ascomycota</taxon>
        <taxon>Pezizomycotina</taxon>
        <taxon>Eurotiomycetes</taxon>
        <taxon>Chaetothyriomycetidae</taxon>
        <taxon>Chaetothyriales</taxon>
        <taxon>Cyphellophoraceae</taxon>
        <taxon>Cyphellophora</taxon>
    </lineage>
</organism>
<proteinExistence type="predicted"/>
<comment type="caution">
    <text evidence="2">The sequence shown here is derived from an EMBL/GenBank/DDBJ whole genome shotgun (WGS) entry which is preliminary data.</text>
</comment>
<dbReference type="VEuPathDB" id="FungiDB:AB675_11442"/>
<protein>
    <submittedName>
        <fullName evidence="2">Uncharacterized protein</fullName>
    </submittedName>
</protein>
<dbReference type="GeneID" id="28732170"/>
<evidence type="ECO:0000256" key="1">
    <source>
        <dbReference type="SAM" id="MobiDB-lite"/>
    </source>
</evidence>
<dbReference type="RefSeq" id="XP_017999949.1">
    <property type="nucleotide sequence ID" value="XM_018140289.1"/>
</dbReference>
<sequence>MAASKVGSQVVTTPERPICLSLQKFSSAVILRDSNGPLPWTHLASRGELFAIFDTVRHVRSDGTIQDAKRFKILRDPDVLEDIDLQILASETKRAINMAKDASDHNRDHNVAVIKKVPVIAVKYPVPGGQVKRFQIRFSEDADFYEACKQMSNSGVHMLEAGTFPSTRQGINQPVKPVQTLGTYQQPHFATRSATSAVSAIDPRLTNSVAEQHMTTTNQSAHKLLDDSHCNEQAWMGTRNPVFQAADDINKVNIDLYTPRTSTAPPKVVQHLSQLLPPPRELPFKPKEISKRQVDEKTISSRQNTRTSVALALAGETDVIVPDSQVAPDNEVVSKKRKAPELKTAAKTNKPAKKSRQPAYRCDDCKARGPRSRCRHRPDTPPLPSIEEVFSQADPSTARARAWGNEIDTQLLLARSAATKKRAQAMQTAPAVDDTEDTAHIRQRVTRSMSIAAQETTKEDDTRAVDKSTSALPYTPADQLLQQPHSPPEAAIGKRYPSPSAHDLGLKYQRADDGVTSHPSARPDPNNAEATKAHAAHNRIMSAFSHLADTRQLFEGADERLEAFADLPKAEREKRLEQFMLNQVRNPAFKVLCQAMESTMTVSWGVGWQAV</sequence>
<dbReference type="Proteomes" id="UP000038010">
    <property type="component" value="Unassembled WGS sequence"/>
</dbReference>
<dbReference type="GO" id="GO:0007131">
    <property type="term" value="P:reciprocal meiotic recombination"/>
    <property type="evidence" value="ECO:0007669"/>
    <property type="project" value="InterPro"/>
</dbReference>
<dbReference type="Pfam" id="PF03525">
    <property type="entry name" value="Meiotic_rec114"/>
    <property type="match status" value="1"/>
</dbReference>
<feature type="region of interest" description="Disordered" evidence="1">
    <location>
        <begin position="330"/>
        <end position="397"/>
    </location>
</feature>
<dbReference type="EMBL" id="LFJN01000013">
    <property type="protein sequence ID" value="KPI39986.1"/>
    <property type="molecule type" value="Genomic_DNA"/>
</dbReference>